<reference evidence="1 2" key="1">
    <citation type="journal article" date="2021" name="Nat. Commun.">
        <title>Genetic determinants of endophytism in the Arabidopsis root mycobiome.</title>
        <authorList>
            <person name="Mesny F."/>
            <person name="Miyauchi S."/>
            <person name="Thiergart T."/>
            <person name="Pickel B."/>
            <person name="Atanasova L."/>
            <person name="Karlsson M."/>
            <person name="Huettel B."/>
            <person name="Barry K.W."/>
            <person name="Haridas S."/>
            <person name="Chen C."/>
            <person name="Bauer D."/>
            <person name="Andreopoulos W."/>
            <person name="Pangilinan J."/>
            <person name="LaButti K."/>
            <person name="Riley R."/>
            <person name="Lipzen A."/>
            <person name="Clum A."/>
            <person name="Drula E."/>
            <person name="Henrissat B."/>
            <person name="Kohler A."/>
            <person name="Grigoriev I.V."/>
            <person name="Martin F.M."/>
            <person name="Hacquard S."/>
        </authorList>
    </citation>
    <scope>NUCLEOTIDE SEQUENCE [LARGE SCALE GENOMIC DNA]</scope>
    <source>
        <strain evidence="1 2">MPI-SDFR-AT-0080</strain>
    </source>
</reference>
<proteinExistence type="predicted"/>
<gene>
    <name evidence="1" type="ORF">B0J12DRAFT_646636</name>
</gene>
<name>A0ABQ8GN03_9PEZI</name>
<protein>
    <submittedName>
        <fullName evidence="1">Uncharacterized protein</fullName>
    </submittedName>
</protein>
<dbReference type="EMBL" id="JAGTJR010000004">
    <property type="protein sequence ID" value="KAH7061135.1"/>
    <property type="molecule type" value="Genomic_DNA"/>
</dbReference>
<comment type="caution">
    <text evidence="1">The sequence shown here is derived from an EMBL/GenBank/DDBJ whole genome shotgun (WGS) entry which is preliminary data.</text>
</comment>
<evidence type="ECO:0000313" key="2">
    <source>
        <dbReference type="Proteomes" id="UP000774617"/>
    </source>
</evidence>
<keyword evidence="2" id="KW-1185">Reference proteome</keyword>
<sequence length="293" mass="33582">MLQWLRLSDSFCPVVRQVDGRAWTSQFTGNLHAIIDHPTGTRSNKPITKQYEDMLYDACGYNRPFGPTSFGLPNERHSCSTSLQLQAYPPWSCHAVSTQRATEKIHCTSFPIYPPTPKLHTSVRSDVERLGFDVLLQISRCLPHQLVLHTVLWSSGMTFASQQHLRPREFLERERSRVRSPVGLQKHIRRDFFLLQHPFLRCSCRIAACFFPYPKPICWNSAPSFLFGTPASPGLHLWPQRPLWVRRERAIDSLVRSPLARIANSTPTRATTSSVHLPLIGSISYWRLLIVVE</sequence>
<dbReference type="Proteomes" id="UP000774617">
    <property type="component" value="Unassembled WGS sequence"/>
</dbReference>
<accession>A0ABQ8GN03</accession>
<organism evidence="1 2">
    <name type="scientific">Macrophomina phaseolina</name>
    <dbReference type="NCBI Taxonomy" id="35725"/>
    <lineage>
        <taxon>Eukaryota</taxon>
        <taxon>Fungi</taxon>
        <taxon>Dikarya</taxon>
        <taxon>Ascomycota</taxon>
        <taxon>Pezizomycotina</taxon>
        <taxon>Dothideomycetes</taxon>
        <taxon>Dothideomycetes incertae sedis</taxon>
        <taxon>Botryosphaeriales</taxon>
        <taxon>Botryosphaeriaceae</taxon>
        <taxon>Macrophomina</taxon>
    </lineage>
</organism>
<evidence type="ECO:0000313" key="1">
    <source>
        <dbReference type="EMBL" id="KAH7061135.1"/>
    </source>
</evidence>